<evidence type="ECO:0000256" key="1">
    <source>
        <dbReference type="ARBA" id="ARBA00001936"/>
    </source>
</evidence>
<keyword evidence="7" id="KW-0325">Glycoprotein</keyword>
<evidence type="ECO:0000256" key="2">
    <source>
        <dbReference type="ARBA" id="ARBA00004496"/>
    </source>
</evidence>
<evidence type="ECO:0000256" key="11">
    <source>
        <dbReference type="ARBA" id="ARBA00050886"/>
    </source>
</evidence>
<keyword evidence="16" id="KW-1185">Reference proteome</keyword>
<keyword evidence="5" id="KW-0479">Metal-binding</keyword>
<name>A0A6G1HI12_9PEZI</name>
<dbReference type="Gene3D" id="3.90.550.10">
    <property type="entry name" value="Spore Coat Polysaccharide Biosynthesis Protein SpsA, Chain A"/>
    <property type="match status" value="1"/>
</dbReference>
<keyword evidence="6" id="KW-0320">Glycogen biosynthesis</keyword>
<comment type="function">
    <text evidence="13">Self-glucosylating initiator of glycogen synthesis. It catalyzes the formation of a short alpha (1,4)-glucosyl chain covalently attached via a glucose 1-O-tyrosyl linkage to internal tyrosine residues and these chains act as primers for the elongation reaction catalyzed by glycogen synthase.</text>
</comment>
<keyword evidence="3" id="KW-0963">Cytoplasm</keyword>
<comment type="similarity">
    <text evidence="9">Belongs to the glycosyltransferase 8 family. Glycogenin subfamily.</text>
</comment>
<dbReference type="CDD" id="cd02537">
    <property type="entry name" value="GT8_Glycogenin"/>
    <property type="match status" value="1"/>
</dbReference>
<dbReference type="EC" id="2.4.1.186" evidence="10"/>
<organism evidence="15 16">
    <name type="scientific">Trichodelitschia bisporula</name>
    <dbReference type="NCBI Taxonomy" id="703511"/>
    <lineage>
        <taxon>Eukaryota</taxon>
        <taxon>Fungi</taxon>
        <taxon>Dikarya</taxon>
        <taxon>Ascomycota</taxon>
        <taxon>Pezizomycotina</taxon>
        <taxon>Dothideomycetes</taxon>
        <taxon>Dothideomycetes incertae sedis</taxon>
        <taxon>Phaeotrichales</taxon>
        <taxon>Phaeotrichaceae</taxon>
        <taxon>Trichodelitschia</taxon>
    </lineage>
</organism>
<keyword evidence="4 15" id="KW-0808">Transferase</keyword>
<comment type="catalytic activity">
    <reaction evidence="11">
        <text>[1,4-alpha-D-glucosyl](n)-L-tyrosyl-[glycogenin] + UDP-alpha-D-glucose = [1,4-alpha-D-glucosyl](n+1)-L-tyrosyl-[glycogenin] + UDP + H(+)</text>
        <dbReference type="Rhea" id="RHEA:56560"/>
        <dbReference type="Rhea" id="RHEA-COMP:14606"/>
        <dbReference type="Rhea" id="RHEA-COMP:14607"/>
        <dbReference type="ChEBI" id="CHEBI:15378"/>
        <dbReference type="ChEBI" id="CHEBI:58223"/>
        <dbReference type="ChEBI" id="CHEBI:58885"/>
        <dbReference type="ChEBI" id="CHEBI:140574"/>
        <dbReference type="EC" id="2.4.1.186"/>
    </reaction>
</comment>
<feature type="non-terminal residue" evidence="15">
    <location>
        <position position="560"/>
    </location>
</feature>
<dbReference type="InterPro" id="IPR002495">
    <property type="entry name" value="Glyco_trans_8"/>
</dbReference>
<evidence type="ECO:0000256" key="4">
    <source>
        <dbReference type="ARBA" id="ARBA00022679"/>
    </source>
</evidence>
<dbReference type="InterPro" id="IPR050587">
    <property type="entry name" value="GNT1/Glycosyltrans_8"/>
</dbReference>
<evidence type="ECO:0000256" key="7">
    <source>
        <dbReference type="ARBA" id="ARBA00023180"/>
    </source>
</evidence>
<comment type="cofactor">
    <cofactor evidence="1">
        <name>Mn(2+)</name>
        <dbReference type="ChEBI" id="CHEBI:29035"/>
    </cofactor>
</comment>
<keyword evidence="8" id="KW-0464">Manganese</keyword>
<reference evidence="15" key="1">
    <citation type="journal article" date="2020" name="Stud. Mycol.">
        <title>101 Dothideomycetes genomes: a test case for predicting lifestyles and emergence of pathogens.</title>
        <authorList>
            <person name="Haridas S."/>
            <person name="Albert R."/>
            <person name="Binder M."/>
            <person name="Bloem J."/>
            <person name="Labutti K."/>
            <person name="Salamov A."/>
            <person name="Andreopoulos B."/>
            <person name="Baker S."/>
            <person name="Barry K."/>
            <person name="Bills G."/>
            <person name="Bluhm B."/>
            <person name="Cannon C."/>
            <person name="Castanera R."/>
            <person name="Culley D."/>
            <person name="Daum C."/>
            <person name="Ezra D."/>
            <person name="Gonzalez J."/>
            <person name="Henrissat B."/>
            <person name="Kuo A."/>
            <person name="Liang C."/>
            <person name="Lipzen A."/>
            <person name="Lutzoni F."/>
            <person name="Magnuson J."/>
            <person name="Mondo S."/>
            <person name="Nolan M."/>
            <person name="Ohm R."/>
            <person name="Pangilinan J."/>
            <person name="Park H.-J."/>
            <person name="Ramirez L."/>
            <person name="Alfaro M."/>
            <person name="Sun H."/>
            <person name="Tritt A."/>
            <person name="Yoshinaga Y."/>
            <person name="Zwiers L.-H."/>
            <person name="Turgeon B."/>
            <person name="Goodwin S."/>
            <person name="Spatafora J."/>
            <person name="Crous P."/>
            <person name="Grigoriev I."/>
        </authorList>
    </citation>
    <scope>NUCLEOTIDE SEQUENCE</scope>
    <source>
        <strain evidence="15">CBS 262.69</strain>
    </source>
</reference>
<dbReference type="Pfam" id="PF01501">
    <property type="entry name" value="Glyco_transf_8"/>
    <property type="match status" value="1"/>
</dbReference>
<gene>
    <name evidence="15" type="ORF">EJ06DRAFT_464087</name>
</gene>
<evidence type="ECO:0000256" key="10">
    <source>
        <dbReference type="ARBA" id="ARBA00038934"/>
    </source>
</evidence>
<protein>
    <recommendedName>
        <fullName evidence="10">glycogenin glucosyltransferase</fullName>
        <ecNumber evidence="10">2.4.1.186</ecNumber>
    </recommendedName>
</protein>
<dbReference type="FunFam" id="3.90.550.10:FF:000092">
    <property type="entry name" value="Glycogenin 2"/>
    <property type="match status" value="1"/>
</dbReference>
<comment type="subcellular location">
    <subcellularLocation>
        <location evidence="2">Cytoplasm</location>
    </subcellularLocation>
</comment>
<evidence type="ECO:0000256" key="3">
    <source>
        <dbReference type="ARBA" id="ARBA00022490"/>
    </source>
</evidence>
<feature type="region of interest" description="Disordered" evidence="14">
    <location>
        <begin position="502"/>
        <end position="543"/>
    </location>
</feature>
<evidence type="ECO:0000256" key="14">
    <source>
        <dbReference type="SAM" id="MobiDB-lite"/>
    </source>
</evidence>
<feature type="compositionally biased region" description="Gly residues" evidence="14">
    <location>
        <begin position="520"/>
        <end position="530"/>
    </location>
</feature>
<evidence type="ECO:0000313" key="16">
    <source>
        <dbReference type="Proteomes" id="UP000799640"/>
    </source>
</evidence>
<dbReference type="GO" id="GO:0005978">
    <property type="term" value="P:glycogen biosynthetic process"/>
    <property type="evidence" value="ECO:0007669"/>
    <property type="project" value="UniProtKB-KW"/>
</dbReference>
<dbReference type="SUPFAM" id="SSF53448">
    <property type="entry name" value="Nucleotide-diphospho-sugar transferases"/>
    <property type="match status" value="1"/>
</dbReference>
<dbReference type="Proteomes" id="UP000799640">
    <property type="component" value="Unassembled WGS sequence"/>
</dbReference>
<evidence type="ECO:0000256" key="13">
    <source>
        <dbReference type="ARBA" id="ARBA00057883"/>
    </source>
</evidence>
<proteinExistence type="inferred from homology"/>
<dbReference type="PANTHER" id="PTHR11183">
    <property type="entry name" value="GLYCOGENIN SUBFAMILY MEMBER"/>
    <property type="match status" value="1"/>
</dbReference>
<evidence type="ECO:0000256" key="8">
    <source>
        <dbReference type="ARBA" id="ARBA00023211"/>
    </source>
</evidence>
<evidence type="ECO:0000256" key="5">
    <source>
        <dbReference type="ARBA" id="ARBA00022723"/>
    </source>
</evidence>
<evidence type="ECO:0000313" key="15">
    <source>
        <dbReference type="EMBL" id="KAF2395534.1"/>
    </source>
</evidence>
<dbReference type="OrthoDB" id="2014201at2759"/>
<evidence type="ECO:0000256" key="9">
    <source>
        <dbReference type="ARBA" id="ARBA00038162"/>
    </source>
</evidence>
<dbReference type="GO" id="GO:0005737">
    <property type="term" value="C:cytoplasm"/>
    <property type="evidence" value="ECO:0007669"/>
    <property type="project" value="UniProtKB-SubCell"/>
</dbReference>
<evidence type="ECO:0000256" key="12">
    <source>
        <dbReference type="ARBA" id="ARBA00052293"/>
    </source>
</evidence>
<evidence type="ECO:0000256" key="6">
    <source>
        <dbReference type="ARBA" id="ARBA00023056"/>
    </source>
</evidence>
<dbReference type="InterPro" id="IPR029044">
    <property type="entry name" value="Nucleotide-diphossugar_trans"/>
</dbReference>
<sequence length="560" mass="61829">MAATGEDVYCTLMLSDSYLPGAIVLAHSLRDGGTKKKLACMVTLDTLSTETVTRLKELYDYILPVPRIANTKPANLYLMNRGDLLYAFTKIHLWRLDQFRKIVYIDSDVVALTAPDELFDIDAPFAAAPDIGWPDAFNSGVMVLTPDRETFGEIKELADSSASFDGADQGLLNQYYEPRGWHRLSFTYNTTPNAQYQWEPAYRHYKDSIKMVHFIGRPKPWTLAPPQGGSETYNELLGHWWTVWNRHNQTADVDADPHHRAAADCGPPMIQISQMSSSRSLVPLMHQSSPKLITSQVLLKPIPILKTKPFVAPAVQWDATRAPPPQNAPPEAANFPNQEYAFSSSNQLFSAPASYPAPPKDMWYEVPSPPVTAPPAPIFPWERKSRPPPSRVFADADNAPEAVYIPPPVLPRDADEVDYSFAPPEDAPQAQIVHQAAVYQTQEAFSPQANAWDNMTGIERYVRAVMDTTGAGGRRNSSKPTSIDLSGVRRGSLILTAFPSADERPSLPVTPAPRRRGTFWGPGGGSGGDGEVGDEREPLKQAEGVPDQIDWVCPRCGFSS</sequence>
<dbReference type="AlphaFoldDB" id="A0A6G1HI12"/>
<dbReference type="GO" id="GO:0008466">
    <property type="term" value="F:glycogenin glucosyltransferase activity"/>
    <property type="evidence" value="ECO:0007669"/>
    <property type="project" value="UniProtKB-EC"/>
</dbReference>
<dbReference type="EMBL" id="ML996714">
    <property type="protein sequence ID" value="KAF2395534.1"/>
    <property type="molecule type" value="Genomic_DNA"/>
</dbReference>
<dbReference type="GO" id="GO:0046872">
    <property type="term" value="F:metal ion binding"/>
    <property type="evidence" value="ECO:0007669"/>
    <property type="project" value="UniProtKB-KW"/>
</dbReference>
<accession>A0A6G1HI12</accession>
<comment type="catalytic activity">
    <reaction evidence="12">
        <text>L-tyrosyl-[glycogenin] + UDP-alpha-D-glucose = alpha-D-glucosyl-L-tyrosyl-[glycogenin] + UDP + H(+)</text>
        <dbReference type="Rhea" id="RHEA:23360"/>
        <dbReference type="Rhea" id="RHEA-COMP:14604"/>
        <dbReference type="Rhea" id="RHEA-COMP:14605"/>
        <dbReference type="ChEBI" id="CHEBI:15378"/>
        <dbReference type="ChEBI" id="CHEBI:46858"/>
        <dbReference type="ChEBI" id="CHEBI:58223"/>
        <dbReference type="ChEBI" id="CHEBI:58885"/>
        <dbReference type="ChEBI" id="CHEBI:140573"/>
        <dbReference type="EC" id="2.4.1.186"/>
    </reaction>
</comment>